<dbReference type="KEGG" id="nah:F5544_28490"/>
<reference evidence="6 7" key="1">
    <citation type="journal article" date="2019" name="ACS Chem. Biol.">
        <title>Identification and Mobilization of a Cryptic Antibiotic Biosynthesis Gene Locus from a Human-Pathogenic Nocardia Isolate.</title>
        <authorList>
            <person name="Herisse M."/>
            <person name="Ishida K."/>
            <person name="Porter J.L."/>
            <person name="Howden B."/>
            <person name="Hertweck C."/>
            <person name="Stinear T.P."/>
            <person name="Pidot S.J."/>
        </authorList>
    </citation>
    <scope>NUCLEOTIDE SEQUENCE [LARGE SCALE GENOMIC DNA]</scope>
    <source>
        <strain evidence="6 7">AUSMDU00012717</strain>
    </source>
</reference>
<dbReference type="Proteomes" id="UP000503540">
    <property type="component" value="Chromosome"/>
</dbReference>
<dbReference type="Pfam" id="PF26580">
    <property type="entry name" value="Mtb12_C"/>
    <property type="match status" value="1"/>
</dbReference>
<feature type="chain" id="PRO_5039586924" description="Low molecular weight antigen MTB12-like C-terminal domain-containing protein" evidence="4">
    <location>
        <begin position="25"/>
        <end position="163"/>
    </location>
</feature>
<proteinExistence type="inferred from homology"/>
<dbReference type="AlphaFoldDB" id="A0A6G9YJW2"/>
<feature type="signal peptide" evidence="4">
    <location>
        <begin position="1"/>
        <end position="24"/>
    </location>
</feature>
<protein>
    <recommendedName>
        <fullName evidence="5">Low molecular weight antigen MTB12-like C-terminal domain-containing protein</fullName>
    </recommendedName>
</protein>
<name>A0A6G9YJW2_9NOCA</name>
<dbReference type="InterPro" id="IPR058644">
    <property type="entry name" value="Mtb12-like_C"/>
</dbReference>
<feature type="domain" description="Low molecular weight antigen MTB12-like C-terminal" evidence="5">
    <location>
        <begin position="51"/>
        <end position="158"/>
    </location>
</feature>
<keyword evidence="1 4" id="KW-0732">Signal</keyword>
<evidence type="ECO:0000313" key="6">
    <source>
        <dbReference type="EMBL" id="QIS13549.1"/>
    </source>
</evidence>
<organism evidence="6 7">
    <name type="scientific">Nocardia arthritidis</name>
    <dbReference type="NCBI Taxonomy" id="228602"/>
    <lineage>
        <taxon>Bacteria</taxon>
        <taxon>Bacillati</taxon>
        <taxon>Actinomycetota</taxon>
        <taxon>Actinomycetes</taxon>
        <taxon>Mycobacteriales</taxon>
        <taxon>Nocardiaceae</taxon>
        <taxon>Nocardia</taxon>
    </lineage>
</organism>
<evidence type="ECO:0000259" key="5">
    <source>
        <dbReference type="Pfam" id="PF26580"/>
    </source>
</evidence>
<dbReference type="RefSeq" id="WP_238846715.1">
    <property type="nucleotide sequence ID" value="NZ_CP046172.1"/>
</dbReference>
<dbReference type="EMBL" id="CP046172">
    <property type="protein sequence ID" value="QIS13549.1"/>
    <property type="molecule type" value="Genomic_DNA"/>
</dbReference>
<dbReference type="PROSITE" id="PS51257">
    <property type="entry name" value="PROKAR_LIPOPROTEIN"/>
    <property type="match status" value="1"/>
</dbReference>
<feature type="compositionally biased region" description="Low complexity" evidence="3">
    <location>
        <begin position="36"/>
        <end position="45"/>
    </location>
</feature>
<evidence type="ECO:0000256" key="4">
    <source>
        <dbReference type="SAM" id="SignalP"/>
    </source>
</evidence>
<accession>A0A6G9YJW2</accession>
<comment type="similarity">
    <text evidence="2">Belongs to the MTB12 family.</text>
</comment>
<gene>
    <name evidence="6" type="ORF">F5544_28490</name>
</gene>
<sequence>MNLRSTGRIAVAGLALTAALGLTACGSDSPKETPKKTPTSTSAKPDPNLPPVPTAADLNAELKRALDPAVPNSEKLDMVQGAQADPDLPNKFAEAYKQTNAQAEVTKVTPFGDTLDAQVKFTVNGQENTGDITFVAENGKWKVAQSWVCAGLKNFNVQSPACP</sequence>
<evidence type="ECO:0000256" key="1">
    <source>
        <dbReference type="ARBA" id="ARBA00022729"/>
    </source>
</evidence>
<evidence type="ECO:0000256" key="2">
    <source>
        <dbReference type="ARBA" id="ARBA00093774"/>
    </source>
</evidence>
<evidence type="ECO:0000313" key="7">
    <source>
        <dbReference type="Proteomes" id="UP000503540"/>
    </source>
</evidence>
<evidence type="ECO:0000256" key="3">
    <source>
        <dbReference type="SAM" id="MobiDB-lite"/>
    </source>
</evidence>
<feature type="region of interest" description="Disordered" evidence="3">
    <location>
        <begin position="24"/>
        <end position="55"/>
    </location>
</feature>
<keyword evidence="7" id="KW-1185">Reference proteome</keyword>